<dbReference type="Proteomes" id="UP000241645">
    <property type="component" value="Unassembled WGS sequence"/>
</dbReference>
<dbReference type="Gene3D" id="3.40.1580.10">
    <property type="entry name" value="SMI1/KNR4-like"/>
    <property type="match status" value="1"/>
</dbReference>
<accession>A0ABX5FJP2</accession>
<dbReference type="Pfam" id="PF09346">
    <property type="entry name" value="SMI1_KNR4"/>
    <property type="match status" value="1"/>
</dbReference>
<proteinExistence type="predicted"/>
<dbReference type="SUPFAM" id="SSF160631">
    <property type="entry name" value="SMI1/KNR4-like"/>
    <property type="match status" value="1"/>
</dbReference>
<evidence type="ECO:0000259" key="1">
    <source>
        <dbReference type="Pfam" id="PF09346"/>
    </source>
</evidence>
<feature type="domain" description="Knr4/Smi1-like" evidence="1">
    <location>
        <begin position="42"/>
        <end position="151"/>
    </location>
</feature>
<sequence>MSNSFNRILDKIKGRREQLNGDLHIIGEKFEFVFQMPTDSAAELEKLKSFELPEDYVSYFSQYNRAVLFRDLEFGSSLFTILDPHNVIEYWKGYSIDHPYYPIAWSSHSLGCICVDQDRLDSGNGYLTWIESMDPDNPIDIDLTFTKWLDKLIEHEGKEFWIPFHEEEE</sequence>
<comment type="caution">
    <text evidence="2">The sequence shown here is derived from an EMBL/GenBank/DDBJ whole genome shotgun (WGS) entry which is preliminary data.</text>
</comment>
<keyword evidence="3" id="KW-1185">Reference proteome</keyword>
<dbReference type="EMBL" id="PXZO01000049">
    <property type="protein sequence ID" value="PSK06409.1"/>
    <property type="molecule type" value="Genomic_DNA"/>
</dbReference>
<dbReference type="InterPro" id="IPR037883">
    <property type="entry name" value="Knr4/Smi1-like_sf"/>
</dbReference>
<dbReference type="GeneID" id="95753072"/>
<protein>
    <submittedName>
        <fullName evidence="2">SMI1/KNR4 family protein</fullName>
    </submittedName>
</protein>
<gene>
    <name evidence="2" type="ORF">C7R92_23550</name>
</gene>
<dbReference type="InterPro" id="IPR018958">
    <property type="entry name" value="Knr4/Smi1-like_dom"/>
</dbReference>
<dbReference type="RefSeq" id="WP_106835849.1">
    <property type="nucleotide sequence ID" value="NZ_JARMEW010000034.1"/>
</dbReference>
<evidence type="ECO:0000313" key="2">
    <source>
        <dbReference type="EMBL" id="PSK06409.1"/>
    </source>
</evidence>
<organism evidence="2 3">
    <name type="scientific">Brevibacillus porteri</name>
    <dbReference type="NCBI Taxonomy" id="2126350"/>
    <lineage>
        <taxon>Bacteria</taxon>
        <taxon>Bacillati</taxon>
        <taxon>Bacillota</taxon>
        <taxon>Bacilli</taxon>
        <taxon>Bacillales</taxon>
        <taxon>Paenibacillaceae</taxon>
        <taxon>Brevibacillus</taxon>
    </lineage>
</organism>
<evidence type="ECO:0000313" key="3">
    <source>
        <dbReference type="Proteomes" id="UP000241645"/>
    </source>
</evidence>
<reference evidence="2 3" key="1">
    <citation type="submission" date="2018-03" db="EMBL/GenBank/DDBJ databases">
        <title>Brevisbacillus phylogenomics.</title>
        <authorList>
            <person name="Dunlap C."/>
        </authorList>
    </citation>
    <scope>NUCLEOTIDE SEQUENCE [LARGE SCALE GENOMIC DNA]</scope>
    <source>
        <strain evidence="2 3">NRRL B-41110</strain>
    </source>
</reference>
<name>A0ABX5FJP2_9BACL</name>